<proteinExistence type="predicted"/>
<dbReference type="EMBL" id="GEDC01007326">
    <property type="protein sequence ID" value="JAS29972.1"/>
    <property type="molecule type" value="Transcribed_RNA"/>
</dbReference>
<feature type="non-terminal residue" evidence="2">
    <location>
        <position position="238"/>
    </location>
</feature>
<protein>
    <submittedName>
        <fullName evidence="2">Uncharacterized protein</fullName>
    </submittedName>
</protein>
<dbReference type="AlphaFoldDB" id="A0A1B6DWD1"/>
<evidence type="ECO:0000313" key="2">
    <source>
        <dbReference type="EMBL" id="JAS29972.1"/>
    </source>
</evidence>
<accession>A0A1B6DWD1</accession>
<name>A0A1B6DWD1_9HEMI</name>
<feature type="compositionally biased region" description="Basic and acidic residues" evidence="1">
    <location>
        <begin position="200"/>
        <end position="216"/>
    </location>
</feature>
<feature type="region of interest" description="Disordered" evidence="1">
    <location>
        <begin position="190"/>
        <end position="238"/>
    </location>
</feature>
<feature type="non-terminal residue" evidence="2">
    <location>
        <position position="1"/>
    </location>
</feature>
<organism evidence="2">
    <name type="scientific">Clastoptera arizonana</name>
    <name type="common">Arizona spittle bug</name>
    <dbReference type="NCBI Taxonomy" id="38151"/>
    <lineage>
        <taxon>Eukaryota</taxon>
        <taxon>Metazoa</taxon>
        <taxon>Ecdysozoa</taxon>
        <taxon>Arthropoda</taxon>
        <taxon>Hexapoda</taxon>
        <taxon>Insecta</taxon>
        <taxon>Pterygota</taxon>
        <taxon>Neoptera</taxon>
        <taxon>Paraneoptera</taxon>
        <taxon>Hemiptera</taxon>
        <taxon>Auchenorrhyncha</taxon>
        <taxon>Cercopoidea</taxon>
        <taxon>Clastopteridae</taxon>
        <taxon>Clastoptera</taxon>
    </lineage>
</organism>
<evidence type="ECO:0000256" key="1">
    <source>
        <dbReference type="SAM" id="MobiDB-lite"/>
    </source>
</evidence>
<sequence length="238" mass="26270">KFNLPIFNYCSCDLLVVTRLFKLEQMIGKYSIVSTRTHNQIIHLAVISVTVNLIQCSPVPQSSWGWSSSNGAGGGASSGTACCSENGVTHCYSSSEEGYSECLAKQPPIMFPKFPEIKFPTFHMPKFPTFNIPQFRMPEIRFPTINIPKIEIPSFPNIEIPAGSHSMSCCSNIDGEQHCYTNNNTPEGFSWSTCSVQSESKSESESESEPESKSEPESESESEPESKSEPESESESEP</sequence>
<gene>
    <name evidence="2" type="ORF">g.14128</name>
</gene>
<reference evidence="2" key="1">
    <citation type="submission" date="2015-12" db="EMBL/GenBank/DDBJ databases">
        <title>De novo transcriptome assembly of four potential Pierce s Disease insect vectors from Arizona vineyards.</title>
        <authorList>
            <person name="Tassone E.E."/>
        </authorList>
    </citation>
    <scope>NUCLEOTIDE SEQUENCE</scope>
</reference>